<sequence length="453" mass="46860">MESAVDITTTGSFYISTTSEERTFSQTSITSDQSTTETSTTPQTSTISSLATVITSQATESTLGTSSQVTTETQPTTTSTSTETSAITTIQTSGLSTLGSLTSSTITTTSTPTSKSGSTTSHANSQTVSCSSTSAYISVNPGSEIHSASGSAITTTSSAVYTMRTVYQTLTKDLTYTKTVFAETVTTATYLTVDQSNHSLVSTCVPVTLLYSACHCKEQIYPNMSMTTIVSPCSACGPHGESTVTLTVPEAACETGSGSYNHPKVQFPNGWTGAYQTDQHGSSYLEAKFTAKPQGGPQNTKGQPSIPTPTAESYNDSQPGKNGYLPAPVATAGSQNNSPGGNSSYPHESAQPKINDEPRPTQGGTAQATFSASQSGNRLSPSLSSDISHIQGFSTSLTKEVATSSVVQALKPTGSGEAQTPDTPPMVVSGANSPHAISWTMMGAMIATILLLK</sequence>
<organism evidence="2 3">
    <name type="scientific">Fusarium heterosporum</name>
    <dbReference type="NCBI Taxonomy" id="42747"/>
    <lineage>
        <taxon>Eukaryota</taxon>
        <taxon>Fungi</taxon>
        <taxon>Dikarya</taxon>
        <taxon>Ascomycota</taxon>
        <taxon>Pezizomycotina</taxon>
        <taxon>Sordariomycetes</taxon>
        <taxon>Hypocreomycetidae</taxon>
        <taxon>Hypocreales</taxon>
        <taxon>Nectriaceae</taxon>
        <taxon>Fusarium</taxon>
        <taxon>Fusarium heterosporum species complex</taxon>
    </lineage>
</organism>
<feature type="compositionally biased region" description="Polar residues" evidence="1">
    <location>
        <begin position="362"/>
        <end position="385"/>
    </location>
</feature>
<evidence type="ECO:0000313" key="2">
    <source>
        <dbReference type="EMBL" id="KAF5679414.1"/>
    </source>
</evidence>
<feature type="compositionally biased region" description="Polar residues" evidence="1">
    <location>
        <begin position="50"/>
        <end position="64"/>
    </location>
</feature>
<protein>
    <submittedName>
        <fullName evidence="2">Uncharacterized protein</fullName>
    </submittedName>
</protein>
<evidence type="ECO:0000313" key="3">
    <source>
        <dbReference type="Proteomes" id="UP000567885"/>
    </source>
</evidence>
<feature type="compositionally biased region" description="Low complexity" evidence="1">
    <location>
        <begin position="101"/>
        <end position="121"/>
    </location>
</feature>
<dbReference type="Proteomes" id="UP000567885">
    <property type="component" value="Unassembled WGS sequence"/>
</dbReference>
<name>A0A8H5X348_FUSHE</name>
<proteinExistence type="predicted"/>
<reference evidence="2 3" key="1">
    <citation type="submission" date="2020-05" db="EMBL/GenBank/DDBJ databases">
        <title>Identification and distribution of gene clusters putatively required for synthesis of sphingolipid metabolism inhibitors in phylogenetically diverse species of the filamentous fungus Fusarium.</title>
        <authorList>
            <person name="Kim H.-S."/>
            <person name="Busman M."/>
            <person name="Brown D.W."/>
            <person name="Divon H."/>
            <person name="Uhlig S."/>
            <person name="Proctor R.H."/>
        </authorList>
    </citation>
    <scope>NUCLEOTIDE SEQUENCE [LARGE SCALE GENOMIC DNA]</scope>
    <source>
        <strain evidence="2 3">NRRL 20693</strain>
    </source>
</reference>
<feature type="compositionally biased region" description="Polar residues" evidence="1">
    <location>
        <begin position="296"/>
        <end position="320"/>
    </location>
</feature>
<feature type="region of interest" description="Disordered" evidence="1">
    <location>
        <begin position="290"/>
        <end position="385"/>
    </location>
</feature>
<comment type="caution">
    <text evidence="2">The sequence shown here is derived from an EMBL/GenBank/DDBJ whole genome shotgun (WGS) entry which is preliminary data.</text>
</comment>
<dbReference type="OrthoDB" id="5098752at2759"/>
<keyword evidence="3" id="KW-1185">Reference proteome</keyword>
<gene>
    <name evidence="2" type="ORF">FHETE_831</name>
</gene>
<evidence type="ECO:0000256" key="1">
    <source>
        <dbReference type="SAM" id="MobiDB-lite"/>
    </source>
</evidence>
<feature type="region of interest" description="Disordered" evidence="1">
    <location>
        <begin position="18"/>
        <end position="86"/>
    </location>
</feature>
<dbReference type="EMBL" id="JAAGWQ010000012">
    <property type="protein sequence ID" value="KAF5679414.1"/>
    <property type="molecule type" value="Genomic_DNA"/>
</dbReference>
<feature type="compositionally biased region" description="Low complexity" evidence="1">
    <location>
        <begin position="333"/>
        <end position="344"/>
    </location>
</feature>
<feature type="compositionally biased region" description="Low complexity" evidence="1">
    <location>
        <begin position="65"/>
        <end position="86"/>
    </location>
</feature>
<accession>A0A8H5X348</accession>
<feature type="compositionally biased region" description="Low complexity" evidence="1">
    <location>
        <begin position="24"/>
        <end position="49"/>
    </location>
</feature>
<feature type="region of interest" description="Disordered" evidence="1">
    <location>
        <begin position="101"/>
        <end position="126"/>
    </location>
</feature>
<dbReference type="AlphaFoldDB" id="A0A8H5X348"/>